<dbReference type="Pfam" id="PF08645">
    <property type="entry name" value="PNK3P"/>
    <property type="match status" value="2"/>
</dbReference>
<dbReference type="GO" id="GO:0046404">
    <property type="term" value="F:ATP-dependent polydeoxyribonucleotide 5'-hydroxyl-kinase activity"/>
    <property type="evidence" value="ECO:0007669"/>
    <property type="project" value="TreeGrafter"/>
</dbReference>
<sequence length="347" mass="40255">MSRMAPSRIIRAGRGITQATAFGKRIDRLSARIFGEVVRPTDKKSMKVVRVMSAEPLEQKEVLSPAYYPNLPMFHYLTKMLRFHGLLFDSHVMFRQDMKRIADGTTKLKRDSGRGLIGDYVGMSCRFKENIGIWNEIEAEDLIIFTHNNCEGREKIAGFDMDGTLIITKSGKVFPNDVSDWKIIYDRVIPRLHELYHHENYKIVIFTNQKGIKVVSIYYLFYCHLNFIRIIDGKDHSNADRFFALNIGIRFETPEQFFLCQQDIEPWRPPSFSPLQFLRVERGLLEPTGLLRNESVKIKQSIVILNNSFFQKPDVSEGFTSVVNVNFVPKFASDSDRCLYSHYLMET</sequence>
<dbReference type="Proteomes" id="UP000095283">
    <property type="component" value="Unplaced"/>
</dbReference>
<dbReference type="InterPro" id="IPR023214">
    <property type="entry name" value="HAD_sf"/>
</dbReference>
<dbReference type="GO" id="GO:0003690">
    <property type="term" value="F:double-stranded DNA binding"/>
    <property type="evidence" value="ECO:0007669"/>
    <property type="project" value="TreeGrafter"/>
</dbReference>
<organism evidence="1 2">
    <name type="scientific">Heterorhabditis bacteriophora</name>
    <name type="common">Entomopathogenic nematode worm</name>
    <dbReference type="NCBI Taxonomy" id="37862"/>
    <lineage>
        <taxon>Eukaryota</taxon>
        <taxon>Metazoa</taxon>
        <taxon>Ecdysozoa</taxon>
        <taxon>Nematoda</taxon>
        <taxon>Chromadorea</taxon>
        <taxon>Rhabditida</taxon>
        <taxon>Rhabditina</taxon>
        <taxon>Rhabditomorpha</taxon>
        <taxon>Strongyloidea</taxon>
        <taxon>Heterorhabditidae</taxon>
        <taxon>Heterorhabditis</taxon>
    </lineage>
</organism>
<dbReference type="GO" id="GO:0046403">
    <property type="term" value="F:polynucleotide 3'-phosphatase activity"/>
    <property type="evidence" value="ECO:0007669"/>
    <property type="project" value="TreeGrafter"/>
</dbReference>
<accession>A0A1I7WCS4</accession>
<dbReference type="Pfam" id="PF08293">
    <property type="entry name" value="MRP-S33"/>
    <property type="match status" value="1"/>
</dbReference>
<reference evidence="2" key="1">
    <citation type="submission" date="2016-11" db="UniProtKB">
        <authorList>
            <consortium name="WormBaseParasite"/>
        </authorList>
    </citation>
    <scope>IDENTIFICATION</scope>
</reference>
<protein>
    <submittedName>
        <fullName evidence="2">mRNA guanylyltransferase</fullName>
    </submittedName>
</protein>
<dbReference type="GO" id="GO:0006281">
    <property type="term" value="P:DNA repair"/>
    <property type="evidence" value="ECO:0007669"/>
    <property type="project" value="TreeGrafter"/>
</dbReference>
<dbReference type="InterPro" id="IPR013954">
    <property type="entry name" value="PNK3P"/>
</dbReference>
<evidence type="ECO:0000313" key="1">
    <source>
        <dbReference type="Proteomes" id="UP000095283"/>
    </source>
</evidence>
<dbReference type="PANTHER" id="PTHR12083">
    <property type="entry name" value="BIFUNCTIONAL POLYNUCLEOTIDE PHOSPHATASE/KINASE"/>
    <property type="match status" value="1"/>
</dbReference>
<dbReference type="InterPro" id="IPR013219">
    <property type="entry name" value="Ribosomal_mS33"/>
</dbReference>
<dbReference type="PANTHER" id="PTHR12083:SF9">
    <property type="entry name" value="BIFUNCTIONAL POLYNUCLEOTIDE PHOSPHATASE_KINASE"/>
    <property type="match status" value="1"/>
</dbReference>
<dbReference type="WBParaSite" id="Hba_02539">
    <property type="protein sequence ID" value="Hba_02539"/>
    <property type="gene ID" value="Hba_02539"/>
</dbReference>
<dbReference type="InterPro" id="IPR036412">
    <property type="entry name" value="HAD-like_sf"/>
</dbReference>
<proteinExistence type="predicted"/>
<dbReference type="Gene3D" id="3.40.50.1000">
    <property type="entry name" value="HAD superfamily/HAD-like"/>
    <property type="match status" value="2"/>
</dbReference>
<keyword evidence="1" id="KW-1185">Reference proteome</keyword>
<dbReference type="AlphaFoldDB" id="A0A1I7WCS4"/>
<dbReference type="SUPFAM" id="SSF56784">
    <property type="entry name" value="HAD-like"/>
    <property type="match status" value="1"/>
</dbReference>
<name>A0A1I7WCS4_HETBA</name>
<evidence type="ECO:0000313" key="2">
    <source>
        <dbReference type="WBParaSite" id="Hba_02539"/>
    </source>
</evidence>